<dbReference type="PROSITE" id="PS01229">
    <property type="entry name" value="COF_2"/>
    <property type="match status" value="1"/>
</dbReference>
<dbReference type="Gene3D" id="3.30.1240.10">
    <property type="match status" value="1"/>
</dbReference>
<keyword evidence="1" id="KW-0378">Hydrolase</keyword>
<protein>
    <submittedName>
        <fullName evidence="1">Haloacid dehalogenase-like hydrolase</fullName>
    </submittedName>
</protein>
<dbReference type="PANTHER" id="PTHR10000:SF53">
    <property type="entry name" value="5-AMINO-6-(5-PHOSPHO-D-RIBITYLAMINO)URACIL PHOSPHATASE YBJI-RELATED"/>
    <property type="match status" value="1"/>
</dbReference>
<dbReference type="EMBL" id="CAKD01000010">
    <property type="protein sequence ID" value="CCI84702.1"/>
    <property type="molecule type" value="Genomic_DNA"/>
</dbReference>
<dbReference type="Gene3D" id="3.40.50.1000">
    <property type="entry name" value="HAD superfamily/HAD-like"/>
    <property type="match status" value="1"/>
</dbReference>
<dbReference type="GO" id="GO:0005829">
    <property type="term" value="C:cytosol"/>
    <property type="evidence" value="ECO:0007669"/>
    <property type="project" value="TreeGrafter"/>
</dbReference>
<comment type="caution">
    <text evidence="1">The sequence shown here is derived from an EMBL/GenBank/DDBJ whole genome shotgun (WGS) entry which is preliminary data.</text>
</comment>
<dbReference type="InterPro" id="IPR023214">
    <property type="entry name" value="HAD_sf"/>
</dbReference>
<name>I7IYT0_9LACO</name>
<dbReference type="Proteomes" id="UP000009311">
    <property type="component" value="Unassembled WGS sequence"/>
</dbReference>
<gene>
    <name evidence="1" type="ORF">BN53_01060</name>
</gene>
<dbReference type="SUPFAM" id="SSF56784">
    <property type="entry name" value="HAD-like"/>
    <property type="match status" value="1"/>
</dbReference>
<dbReference type="InterPro" id="IPR036412">
    <property type="entry name" value="HAD-like_sf"/>
</dbReference>
<evidence type="ECO:0000313" key="2">
    <source>
        <dbReference type="Proteomes" id="UP000009311"/>
    </source>
</evidence>
<proteinExistence type="predicted"/>
<sequence length="95" mass="10045">MKDYCNATSSGHGDIDLIQPGIHKAHGLAELGQILGISLDEMCAFGDGGNDLEMIKEVGDGVAMSNANPTLLKVAKHVTTSNNEQGVLAYLEKMM</sequence>
<dbReference type="PANTHER" id="PTHR10000">
    <property type="entry name" value="PHOSPHOSERINE PHOSPHATASE"/>
    <property type="match status" value="1"/>
</dbReference>
<keyword evidence="2" id="KW-1185">Reference proteome</keyword>
<organism evidence="1 2">
    <name type="scientific">Lactobacillus pasteurii DSM 23907 = CRBIP 24.76</name>
    <dbReference type="NCBI Taxonomy" id="1423790"/>
    <lineage>
        <taxon>Bacteria</taxon>
        <taxon>Bacillati</taxon>
        <taxon>Bacillota</taxon>
        <taxon>Bacilli</taxon>
        <taxon>Lactobacillales</taxon>
        <taxon>Lactobacillaceae</taxon>
        <taxon>Lactobacillus</taxon>
    </lineage>
</organism>
<dbReference type="eggNOG" id="COG0561">
    <property type="taxonomic scope" value="Bacteria"/>
</dbReference>
<evidence type="ECO:0000313" key="1">
    <source>
        <dbReference type="EMBL" id="CCI84702.1"/>
    </source>
</evidence>
<dbReference type="STRING" id="1423790.BN53_01060"/>
<reference evidence="1 2" key="1">
    <citation type="submission" date="2012-06" db="EMBL/GenBank/DDBJ databases">
        <title>Draft Genome Sequence of Lactobacillus pasteurii CRBIP 24.76T.</title>
        <authorList>
            <person name="Cousin S."/>
            <person name="Bouchier C."/>
            <person name="Loux V."/>
            <person name="Ma L."/>
            <person name="Creno S."/>
            <person name="Bizet C."/>
            <person name="Clermont D."/>
        </authorList>
    </citation>
    <scope>NUCLEOTIDE SEQUENCE [LARGE SCALE GENOMIC DNA]</scope>
    <source>
        <strain evidence="2">CRBIP 24.76T</strain>
    </source>
</reference>
<dbReference type="GO" id="GO:0000287">
    <property type="term" value="F:magnesium ion binding"/>
    <property type="evidence" value="ECO:0007669"/>
    <property type="project" value="TreeGrafter"/>
</dbReference>
<dbReference type="AlphaFoldDB" id="I7IYT0"/>
<dbReference type="GO" id="GO:0016791">
    <property type="term" value="F:phosphatase activity"/>
    <property type="evidence" value="ECO:0007669"/>
    <property type="project" value="TreeGrafter"/>
</dbReference>
<accession>I7IYT0</accession>
<dbReference type="Pfam" id="PF08282">
    <property type="entry name" value="Hydrolase_3"/>
    <property type="match status" value="1"/>
</dbReference>